<keyword evidence="3" id="KW-1185">Reference proteome</keyword>
<reference evidence="2 3" key="1">
    <citation type="journal article" date="2021" name="BMC Genomics">
        <title>Telomere-to-telomere genome assembly of asparaginase-producing Trichoderma simmonsii.</title>
        <authorList>
            <person name="Chung D."/>
            <person name="Kwon Y.M."/>
            <person name="Yang Y."/>
        </authorList>
    </citation>
    <scope>NUCLEOTIDE SEQUENCE [LARGE SCALE GENOMIC DNA]</scope>
    <source>
        <strain evidence="2 3">GH-Sj1</strain>
    </source>
</reference>
<protein>
    <recommendedName>
        <fullName evidence="4">BZIP domain-containing protein</fullName>
    </recommendedName>
</protein>
<dbReference type="InterPro" id="IPR046347">
    <property type="entry name" value="bZIP_sf"/>
</dbReference>
<evidence type="ECO:0000256" key="1">
    <source>
        <dbReference type="SAM" id="MobiDB-lite"/>
    </source>
</evidence>
<gene>
    <name evidence="2" type="ORF">H0G86_005052</name>
</gene>
<dbReference type="EMBL" id="CP075865">
    <property type="protein sequence ID" value="QYS97841.1"/>
    <property type="molecule type" value="Genomic_DNA"/>
</dbReference>
<dbReference type="Gene3D" id="1.20.5.170">
    <property type="match status" value="1"/>
</dbReference>
<evidence type="ECO:0000313" key="2">
    <source>
        <dbReference type="EMBL" id="QYS97841.1"/>
    </source>
</evidence>
<evidence type="ECO:0008006" key="4">
    <source>
        <dbReference type="Google" id="ProtNLM"/>
    </source>
</evidence>
<dbReference type="Proteomes" id="UP000826661">
    <property type="component" value="Chromosome II"/>
</dbReference>
<evidence type="ECO:0000313" key="3">
    <source>
        <dbReference type="Proteomes" id="UP000826661"/>
    </source>
</evidence>
<dbReference type="GO" id="GO:0003700">
    <property type="term" value="F:DNA-binding transcription factor activity"/>
    <property type="evidence" value="ECO:0007669"/>
    <property type="project" value="InterPro"/>
</dbReference>
<organism evidence="2 3">
    <name type="scientific">Trichoderma simmonsii</name>
    <dbReference type="NCBI Taxonomy" id="1491479"/>
    <lineage>
        <taxon>Eukaryota</taxon>
        <taxon>Fungi</taxon>
        <taxon>Dikarya</taxon>
        <taxon>Ascomycota</taxon>
        <taxon>Pezizomycotina</taxon>
        <taxon>Sordariomycetes</taxon>
        <taxon>Hypocreomycetidae</taxon>
        <taxon>Hypocreales</taxon>
        <taxon>Hypocreaceae</taxon>
        <taxon>Trichoderma</taxon>
    </lineage>
</organism>
<accession>A0A8G0L8Z1</accession>
<dbReference type="PANTHER" id="PTHR40618">
    <property type="entry name" value="B-ZIP TRANSCRIPTION FACTOR (EUROFUNG)-RELATED"/>
    <property type="match status" value="1"/>
</dbReference>
<sequence length="427" mass="48177">MSSEQSIKQHRPRGRPRKEVAHSAHDARRARGRRAQKALRERRQQHVKALEERVTGLACIIEEMNASFVAFVDNTFFGSSDGNPALLKHTMERFLELAQRANRLVEDKDQVHMDRQQGVDISYNTLQLSRVASSPMSLLPESSGTMDALTLLHQVSNTGTSMMLPDVGHQTSLDPATSITSITIEPELPDIRHNHLWGIPKDISTDVTSAIPYILAGRDSFSSFLYFETIAMVGKALRGEIPQDILNSVLRYKRRYATFSQVLDVVTEVMNMLLHGTSRNPKVKSRVLEEPETSLPDRRHVKIAIAKEIASTGTPEVEYMSTWEVERYLQDEWGLLINSHSVRISSHSSMRTRPHTASLSTYPNHLHRFAPHIVPGFTNQNEKILEARILIEKLKIGAISLGEGPRWHHSFIDHAVGSFLTEMSMSI</sequence>
<dbReference type="AlphaFoldDB" id="A0A8G0L8Z1"/>
<feature type="compositionally biased region" description="Basic and acidic residues" evidence="1">
    <location>
        <begin position="17"/>
        <end position="29"/>
    </location>
</feature>
<dbReference type="PANTHER" id="PTHR40618:SF1">
    <property type="entry name" value="B-ZIP TRANSCRIPTION FACTOR (EUROFUNG)"/>
    <property type="match status" value="1"/>
</dbReference>
<name>A0A8G0L8Z1_9HYPO</name>
<proteinExistence type="predicted"/>
<dbReference type="SUPFAM" id="SSF57959">
    <property type="entry name" value="Leucine zipper domain"/>
    <property type="match status" value="1"/>
</dbReference>
<feature type="region of interest" description="Disordered" evidence="1">
    <location>
        <begin position="1"/>
        <end position="38"/>
    </location>
</feature>